<keyword evidence="4" id="KW-0804">Transcription</keyword>
<proteinExistence type="predicted"/>
<keyword evidence="5" id="KW-0539">Nucleus</keyword>
<dbReference type="GO" id="GO:0000981">
    <property type="term" value="F:DNA-binding transcription factor activity, RNA polymerase II-specific"/>
    <property type="evidence" value="ECO:0007669"/>
    <property type="project" value="InterPro"/>
</dbReference>
<reference evidence="7" key="1">
    <citation type="submission" date="2023-03" db="EMBL/GenBank/DDBJ databases">
        <title>Massive genome expansion in bonnet fungi (Mycena s.s.) driven by repeated elements and novel gene families across ecological guilds.</title>
        <authorList>
            <consortium name="Lawrence Berkeley National Laboratory"/>
            <person name="Harder C.B."/>
            <person name="Miyauchi S."/>
            <person name="Viragh M."/>
            <person name="Kuo A."/>
            <person name="Thoen E."/>
            <person name="Andreopoulos B."/>
            <person name="Lu D."/>
            <person name="Skrede I."/>
            <person name="Drula E."/>
            <person name="Henrissat B."/>
            <person name="Morin E."/>
            <person name="Kohler A."/>
            <person name="Barry K."/>
            <person name="LaButti K."/>
            <person name="Morin E."/>
            <person name="Salamov A."/>
            <person name="Lipzen A."/>
            <person name="Mereny Z."/>
            <person name="Hegedus B."/>
            <person name="Baldrian P."/>
            <person name="Stursova M."/>
            <person name="Weitz H."/>
            <person name="Taylor A."/>
            <person name="Grigoriev I.V."/>
            <person name="Nagy L.G."/>
            <person name="Martin F."/>
            <person name="Kauserud H."/>
        </authorList>
    </citation>
    <scope>NUCLEOTIDE SEQUENCE</scope>
    <source>
        <strain evidence="7">9144</strain>
    </source>
</reference>
<dbReference type="EMBL" id="JARJCW010000112">
    <property type="protein sequence ID" value="KAJ7193075.1"/>
    <property type="molecule type" value="Genomic_DNA"/>
</dbReference>
<keyword evidence="8" id="KW-1185">Reference proteome</keyword>
<evidence type="ECO:0000256" key="3">
    <source>
        <dbReference type="ARBA" id="ARBA00023015"/>
    </source>
</evidence>
<dbReference type="GO" id="GO:0046872">
    <property type="term" value="F:metal ion binding"/>
    <property type="evidence" value="ECO:0007669"/>
    <property type="project" value="UniProtKB-KW"/>
</dbReference>
<evidence type="ECO:0000256" key="4">
    <source>
        <dbReference type="ARBA" id="ARBA00023163"/>
    </source>
</evidence>
<feature type="region of interest" description="Disordered" evidence="6">
    <location>
        <begin position="63"/>
        <end position="83"/>
    </location>
</feature>
<evidence type="ECO:0000313" key="8">
    <source>
        <dbReference type="Proteomes" id="UP001219525"/>
    </source>
</evidence>
<dbReference type="CDD" id="cd12148">
    <property type="entry name" value="fungal_TF_MHR"/>
    <property type="match status" value="1"/>
</dbReference>
<dbReference type="PANTHER" id="PTHR47338">
    <property type="entry name" value="ZN(II)2CYS6 TRANSCRIPTION FACTOR (EUROFUNG)-RELATED"/>
    <property type="match status" value="1"/>
</dbReference>
<evidence type="ECO:0008006" key="9">
    <source>
        <dbReference type="Google" id="ProtNLM"/>
    </source>
</evidence>
<dbReference type="GO" id="GO:0005634">
    <property type="term" value="C:nucleus"/>
    <property type="evidence" value="ECO:0007669"/>
    <property type="project" value="UniProtKB-SubCell"/>
</dbReference>
<evidence type="ECO:0000256" key="2">
    <source>
        <dbReference type="ARBA" id="ARBA00022723"/>
    </source>
</evidence>
<evidence type="ECO:0000256" key="5">
    <source>
        <dbReference type="ARBA" id="ARBA00023242"/>
    </source>
</evidence>
<organism evidence="7 8">
    <name type="scientific">Mycena pura</name>
    <dbReference type="NCBI Taxonomy" id="153505"/>
    <lineage>
        <taxon>Eukaryota</taxon>
        <taxon>Fungi</taxon>
        <taxon>Dikarya</taxon>
        <taxon>Basidiomycota</taxon>
        <taxon>Agaricomycotina</taxon>
        <taxon>Agaricomycetes</taxon>
        <taxon>Agaricomycetidae</taxon>
        <taxon>Agaricales</taxon>
        <taxon>Marasmiineae</taxon>
        <taxon>Mycenaceae</taxon>
        <taxon>Mycena</taxon>
    </lineage>
</organism>
<gene>
    <name evidence="7" type="ORF">GGX14DRAFT_593419</name>
</gene>
<keyword evidence="2" id="KW-0479">Metal-binding</keyword>
<evidence type="ECO:0000256" key="1">
    <source>
        <dbReference type="ARBA" id="ARBA00004123"/>
    </source>
</evidence>
<comment type="caution">
    <text evidence="7">The sequence shown here is derived from an EMBL/GenBank/DDBJ whole genome shotgun (WGS) entry which is preliminary data.</text>
</comment>
<comment type="subcellular location">
    <subcellularLocation>
        <location evidence="1">Nucleus</location>
    </subcellularLocation>
</comment>
<dbReference type="InterPro" id="IPR050815">
    <property type="entry name" value="TF_fung"/>
</dbReference>
<keyword evidence="3" id="KW-0805">Transcription regulation</keyword>
<dbReference type="AlphaFoldDB" id="A0AAD6UUR7"/>
<accession>A0AAD6UUR7</accession>
<dbReference type="PANTHER" id="PTHR47338:SF29">
    <property type="entry name" value="ZN(2)-C6 FUNGAL-TYPE DOMAIN-CONTAINING PROTEIN"/>
    <property type="match status" value="1"/>
</dbReference>
<evidence type="ECO:0000313" key="7">
    <source>
        <dbReference type="EMBL" id="KAJ7193075.1"/>
    </source>
</evidence>
<feature type="compositionally biased region" description="Polar residues" evidence="6">
    <location>
        <begin position="68"/>
        <end position="82"/>
    </location>
</feature>
<dbReference type="Proteomes" id="UP001219525">
    <property type="component" value="Unassembled WGS sequence"/>
</dbReference>
<protein>
    <recommendedName>
        <fullName evidence="9">Transcription factor domain-containing protein</fullName>
    </recommendedName>
</protein>
<sequence length="487" mass="52262">MFELQAAENRKSNANATAFAQRADSVVLVLLAQEIHRTIGTLQARIRELERITGHSPAEILLHEPYGSNESSPAQSPITSGDFQEPPLDVKSGLVNTFLDRFTNSGYFFLEPLGFSDATLLPFPIGRLERPCPSLLGAVYLWGYVLSPASPGARHTAETFLVAALENLPADVRGFMIHPKLVLETIQAEVLLSLYYLHTALPVQGRYHAAAAASLALSARLHRLHAPPLQSHPSFALAEPLLPQVSNPVDAGERINAFWAVILINNCWVAAQGGPSAIPCGTAIDTPWPGGTRAGATTSQFLNGHDSDGYSSIAILSKASVLLERVVVIGARVSGLDATAFNALEQRLNAFQVALPPLSRDRTLLLAHALTDLSIIRLHAPQTRQSHAARLKALAAADRIAGFMESVTDGDPLLAPVCAAACAVYAHETASLRAAAPTPQYRQEIRHVAQRLESIMHAMALLAADSPVMRHCLGSIRAGHADSPRTR</sequence>
<name>A0AAD6UUR7_9AGAR</name>
<evidence type="ECO:0000256" key="6">
    <source>
        <dbReference type="SAM" id="MobiDB-lite"/>
    </source>
</evidence>